<feature type="domain" description="BD-FAE-like" evidence="3">
    <location>
        <begin position="76"/>
        <end position="261"/>
    </location>
</feature>
<comment type="caution">
    <text evidence="4">The sequence shown here is derived from an EMBL/GenBank/DDBJ whole genome shotgun (WGS) entry which is preliminary data.</text>
</comment>
<dbReference type="GO" id="GO:0016787">
    <property type="term" value="F:hydrolase activity"/>
    <property type="evidence" value="ECO:0007669"/>
    <property type="project" value="UniProtKB-KW"/>
</dbReference>
<name>V4RN62_9CAUL</name>
<proteinExistence type="predicted"/>
<dbReference type="RefSeq" id="WP_018082583.1">
    <property type="nucleotide sequence ID" value="NZ_AQWM01000015.1"/>
</dbReference>
<reference evidence="4 5" key="1">
    <citation type="journal article" date="2014" name="Nature">
        <title>Sequential evolution of bacterial morphology by co-option of a developmental regulator.</title>
        <authorList>
            <person name="Jiang C."/>
            <person name="Brown P.J."/>
            <person name="Ducret A."/>
            <person name="Brun Y.V."/>
        </authorList>
    </citation>
    <scope>NUCLEOTIDE SEQUENCE [LARGE SCALE GENOMIC DNA]</scope>
    <source>
        <strain evidence="4 5">DSM 16100</strain>
    </source>
</reference>
<feature type="signal peptide" evidence="2">
    <location>
        <begin position="1"/>
        <end position="21"/>
    </location>
</feature>
<dbReference type="AlphaFoldDB" id="V4RN62"/>
<protein>
    <recommendedName>
        <fullName evidence="3">BD-FAE-like domain-containing protein</fullName>
    </recommendedName>
</protein>
<dbReference type="InterPro" id="IPR029058">
    <property type="entry name" value="AB_hydrolase_fold"/>
</dbReference>
<dbReference type="PANTHER" id="PTHR48081:SF13">
    <property type="entry name" value="ALPHA_BETA HYDROLASE"/>
    <property type="match status" value="1"/>
</dbReference>
<sequence>MKTLLMALTSLTLAVSSPANAGDLRPVDDSYSIAQRYAGYKDTYPELRWPASTFENGQQIRFDQSYKSANGRDLHIDIFSPVPGHNHRQGIVLVHGGAWRSGSKAHFYALANLLAQRGYTVFLPEYRLAPEAGYPAGLIDVNDAIIWVKQHAEAFGIDTETLALGGASSGGQMAALLAFAADTPLFKSQPSDNTGIKALIDLDGVLDFTTPQALKFENAAGRQSPAAKWLGGAMEDVPATWREASPAYHVSPNAPQTLIISSGIARFTAGHEEVEKKLDAYGVRHEFYALANAPHDIWLFEPYLSQVVEKIDFFLQHK</sequence>
<evidence type="ECO:0000313" key="4">
    <source>
        <dbReference type="EMBL" id="ESQ92683.1"/>
    </source>
</evidence>
<dbReference type="Proteomes" id="UP000017837">
    <property type="component" value="Unassembled WGS sequence"/>
</dbReference>
<evidence type="ECO:0000256" key="2">
    <source>
        <dbReference type="SAM" id="SignalP"/>
    </source>
</evidence>
<dbReference type="EMBL" id="AWGB01000011">
    <property type="protein sequence ID" value="ESQ92683.1"/>
    <property type="molecule type" value="Genomic_DNA"/>
</dbReference>
<organism evidence="4 5">
    <name type="scientific">Asticcacaulis benevestitus DSM 16100 = ATCC BAA-896</name>
    <dbReference type="NCBI Taxonomy" id="1121022"/>
    <lineage>
        <taxon>Bacteria</taxon>
        <taxon>Pseudomonadati</taxon>
        <taxon>Pseudomonadota</taxon>
        <taxon>Alphaproteobacteria</taxon>
        <taxon>Caulobacterales</taxon>
        <taxon>Caulobacteraceae</taxon>
        <taxon>Asticcacaulis</taxon>
    </lineage>
</organism>
<accession>V4RN62</accession>
<dbReference type="Pfam" id="PF20434">
    <property type="entry name" value="BD-FAE"/>
    <property type="match status" value="1"/>
</dbReference>
<dbReference type="PATRIC" id="fig|1121022.4.peg.1531"/>
<dbReference type="PANTHER" id="PTHR48081">
    <property type="entry name" value="AB HYDROLASE SUPERFAMILY PROTEIN C4A8.06C"/>
    <property type="match status" value="1"/>
</dbReference>
<keyword evidence="5" id="KW-1185">Reference proteome</keyword>
<dbReference type="Gene3D" id="3.40.50.1820">
    <property type="entry name" value="alpha/beta hydrolase"/>
    <property type="match status" value="1"/>
</dbReference>
<gene>
    <name evidence="4" type="ORF">ABENE_07635</name>
</gene>
<evidence type="ECO:0000259" key="3">
    <source>
        <dbReference type="Pfam" id="PF20434"/>
    </source>
</evidence>
<dbReference type="InterPro" id="IPR050300">
    <property type="entry name" value="GDXG_lipolytic_enzyme"/>
</dbReference>
<dbReference type="STRING" id="1121022.GCA_000376105_02916"/>
<evidence type="ECO:0000313" key="5">
    <source>
        <dbReference type="Proteomes" id="UP000017837"/>
    </source>
</evidence>
<evidence type="ECO:0000256" key="1">
    <source>
        <dbReference type="ARBA" id="ARBA00022801"/>
    </source>
</evidence>
<dbReference type="eggNOG" id="COG0657">
    <property type="taxonomic scope" value="Bacteria"/>
</dbReference>
<keyword evidence="1" id="KW-0378">Hydrolase</keyword>
<dbReference type="InterPro" id="IPR049492">
    <property type="entry name" value="BD-FAE-like_dom"/>
</dbReference>
<dbReference type="SUPFAM" id="SSF53474">
    <property type="entry name" value="alpha/beta-Hydrolases"/>
    <property type="match status" value="1"/>
</dbReference>
<keyword evidence="2" id="KW-0732">Signal</keyword>
<feature type="chain" id="PRO_5004725874" description="BD-FAE-like domain-containing protein" evidence="2">
    <location>
        <begin position="22"/>
        <end position="318"/>
    </location>
</feature>